<dbReference type="Proteomes" id="UP000664795">
    <property type="component" value="Unassembled WGS sequence"/>
</dbReference>
<evidence type="ECO:0000256" key="4">
    <source>
        <dbReference type="ARBA" id="ARBA00022679"/>
    </source>
</evidence>
<dbReference type="SMART" id="SM00028">
    <property type="entry name" value="TPR"/>
    <property type="match status" value="4"/>
</dbReference>
<feature type="transmembrane region" description="Helical" evidence="8">
    <location>
        <begin position="417"/>
        <end position="435"/>
    </location>
</feature>
<feature type="domain" description="Histidine kinase/HSP90-like ATPase" evidence="9">
    <location>
        <begin position="557"/>
        <end position="659"/>
    </location>
</feature>
<dbReference type="Gene3D" id="3.30.450.20">
    <property type="entry name" value="PAS domain"/>
    <property type="match status" value="1"/>
</dbReference>
<dbReference type="EMBL" id="JAFMYU010000019">
    <property type="protein sequence ID" value="MBO0933415.1"/>
    <property type="molecule type" value="Genomic_DNA"/>
</dbReference>
<accession>A0A939K2K9</accession>
<keyword evidence="3" id="KW-0597">Phosphoprotein</keyword>
<name>A0A939K2K9_9BACT</name>
<evidence type="ECO:0000256" key="6">
    <source>
        <dbReference type="ARBA" id="ARBA00022777"/>
    </source>
</evidence>
<dbReference type="InterPro" id="IPR003594">
    <property type="entry name" value="HATPase_dom"/>
</dbReference>
<comment type="caution">
    <text evidence="10">The sequence shown here is derived from an EMBL/GenBank/DDBJ whole genome shotgun (WGS) entry which is preliminary data.</text>
</comment>
<evidence type="ECO:0000256" key="5">
    <source>
        <dbReference type="ARBA" id="ARBA00022741"/>
    </source>
</evidence>
<dbReference type="EC" id="2.7.13.3" evidence="2"/>
<dbReference type="RefSeq" id="WP_207337381.1">
    <property type="nucleotide sequence ID" value="NZ_JAFMYU010000019.1"/>
</dbReference>
<dbReference type="GO" id="GO:0005524">
    <property type="term" value="F:ATP binding"/>
    <property type="evidence" value="ECO:0007669"/>
    <property type="project" value="UniProtKB-KW"/>
</dbReference>
<comment type="catalytic activity">
    <reaction evidence="1">
        <text>ATP + protein L-histidine = ADP + protein N-phospho-L-histidine.</text>
        <dbReference type="EC" id="2.7.13.3"/>
    </reaction>
</comment>
<dbReference type="PANTHER" id="PTHR41523">
    <property type="entry name" value="TWO-COMPONENT SYSTEM SENSOR PROTEIN"/>
    <property type="match status" value="1"/>
</dbReference>
<keyword evidence="5" id="KW-0547">Nucleotide-binding</keyword>
<evidence type="ECO:0000256" key="7">
    <source>
        <dbReference type="ARBA" id="ARBA00022840"/>
    </source>
</evidence>
<dbReference type="GO" id="GO:0004673">
    <property type="term" value="F:protein histidine kinase activity"/>
    <property type="evidence" value="ECO:0007669"/>
    <property type="project" value="UniProtKB-EC"/>
</dbReference>
<reference evidence="10 11" key="1">
    <citation type="submission" date="2021-03" db="EMBL/GenBank/DDBJ databases">
        <title>Fibrella sp. HMF5036 genome sequencing and assembly.</title>
        <authorList>
            <person name="Kang H."/>
            <person name="Kim H."/>
            <person name="Bae S."/>
            <person name="Joh K."/>
        </authorList>
    </citation>
    <scope>NUCLEOTIDE SEQUENCE [LARGE SCALE GENOMIC DNA]</scope>
    <source>
        <strain evidence="10 11">HMF5036</strain>
    </source>
</reference>
<keyword evidence="8" id="KW-1133">Transmembrane helix</keyword>
<keyword evidence="8" id="KW-0812">Transmembrane</keyword>
<evidence type="ECO:0000259" key="9">
    <source>
        <dbReference type="SMART" id="SM00387"/>
    </source>
</evidence>
<evidence type="ECO:0000256" key="2">
    <source>
        <dbReference type="ARBA" id="ARBA00012438"/>
    </source>
</evidence>
<keyword evidence="4" id="KW-0808">Transferase</keyword>
<proteinExistence type="predicted"/>
<dbReference type="SUPFAM" id="SSF48452">
    <property type="entry name" value="TPR-like"/>
    <property type="match status" value="2"/>
</dbReference>
<gene>
    <name evidence="10" type="ORF">J2I48_20560</name>
</gene>
<keyword evidence="6" id="KW-0418">Kinase</keyword>
<evidence type="ECO:0000256" key="1">
    <source>
        <dbReference type="ARBA" id="ARBA00000085"/>
    </source>
</evidence>
<dbReference type="Gene3D" id="1.25.40.10">
    <property type="entry name" value="Tetratricopeptide repeat domain"/>
    <property type="match status" value="3"/>
</dbReference>
<evidence type="ECO:0000256" key="3">
    <source>
        <dbReference type="ARBA" id="ARBA00022553"/>
    </source>
</evidence>
<keyword evidence="8" id="KW-0472">Membrane</keyword>
<dbReference type="PANTHER" id="PTHR41523:SF8">
    <property type="entry name" value="ETHYLENE RESPONSE SENSOR PROTEIN"/>
    <property type="match status" value="1"/>
</dbReference>
<keyword evidence="11" id="KW-1185">Reference proteome</keyword>
<evidence type="ECO:0000313" key="10">
    <source>
        <dbReference type="EMBL" id="MBO0933415.1"/>
    </source>
</evidence>
<dbReference type="Gene3D" id="3.30.565.10">
    <property type="entry name" value="Histidine kinase-like ATPase, C-terminal domain"/>
    <property type="match status" value="1"/>
</dbReference>
<dbReference type="Pfam" id="PF07568">
    <property type="entry name" value="HisKA_2"/>
    <property type="match status" value="1"/>
</dbReference>
<dbReference type="InterPro" id="IPR011495">
    <property type="entry name" value="Sig_transdc_His_kin_sub2_dim/P"/>
</dbReference>
<sequence length="663" mass="74064">MGILWAALLGGPLVAPCQQSATFRADSMLTERLYDRYLAIKNDNKDSAAIYARQILSLGQQRNVPLALGRGYFLLGRVYADQGDYTRGIQYELRALRVYQSIKRKTGVAGVYNEMALMYKQMATISGEQHIQPLLEKGLVYAREALALYSEAKSWNNVASAYNQMGIILRDLHRNDEAEWVFRTAISLLETRKISDPVVLYGNLSELLIARGQYDEAIALLEKAQVFNAAKPRLVYSEYLNLRLSRAYEGKKDYAKAVPYVQQSVQMARRLNESARLLRSLGAAQAIYEAAGDPAKSLAHLKELKALEDSLQRGESVRAVTELQAQYANRQSRDLATIEAQKQQQISAVKTRLLLSQQQALARIEADKAHRISLISSRADVEKARAVAEVKSRYELEKNQARFEQLNKANELKNRQMAWLSGGVALLLLLLLLSYRQSVRIRKNREQIVQQADQMQMLMKELHHRVKNNLAVVSGLLELQASRLPNGAARRVLQEGQQRVQAMALIHQRLYQSDAIATINMREYVEHLASSLMHAYGHMAGKFDLTIEVGVSTLDTDTAIPVGLILNELLTNAFKHAYEHVARPSLRIQLNQPVGTNGAGGLLLDVQDNGPGLDLATWHQPEGSFGKRLIQGLAEQIGAKVTVNNRDGLSFRLYVPASPLASA</sequence>
<keyword evidence="7" id="KW-0067">ATP-binding</keyword>
<dbReference type="SMART" id="SM00387">
    <property type="entry name" value="HATPase_c"/>
    <property type="match status" value="1"/>
</dbReference>
<dbReference type="InterPro" id="IPR011990">
    <property type="entry name" value="TPR-like_helical_dom_sf"/>
</dbReference>
<evidence type="ECO:0000313" key="11">
    <source>
        <dbReference type="Proteomes" id="UP000664795"/>
    </source>
</evidence>
<dbReference type="AlphaFoldDB" id="A0A939K2K9"/>
<dbReference type="Pfam" id="PF02518">
    <property type="entry name" value="HATPase_c"/>
    <property type="match status" value="1"/>
</dbReference>
<dbReference type="SUPFAM" id="SSF55874">
    <property type="entry name" value="ATPase domain of HSP90 chaperone/DNA topoisomerase II/histidine kinase"/>
    <property type="match status" value="1"/>
</dbReference>
<organism evidence="10 11">
    <name type="scientific">Fibrella aquatilis</name>
    <dbReference type="NCBI Taxonomy" id="2817059"/>
    <lineage>
        <taxon>Bacteria</taxon>
        <taxon>Pseudomonadati</taxon>
        <taxon>Bacteroidota</taxon>
        <taxon>Cytophagia</taxon>
        <taxon>Cytophagales</taxon>
        <taxon>Spirosomataceae</taxon>
        <taxon>Fibrella</taxon>
    </lineage>
</organism>
<protein>
    <recommendedName>
        <fullName evidence="2">histidine kinase</fullName>
        <ecNumber evidence="2">2.7.13.3</ecNumber>
    </recommendedName>
</protein>
<dbReference type="Pfam" id="PF13374">
    <property type="entry name" value="TPR_10"/>
    <property type="match status" value="1"/>
</dbReference>
<dbReference type="InterPro" id="IPR019734">
    <property type="entry name" value="TPR_rpt"/>
</dbReference>
<evidence type="ECO:0000256" key="8">
    <source>
        <dbReference type="SAM" id="Phobius"/>
    </source>
</evidence>
<dbReference type="InterPro" id="IPR036890">
    <property type="entry name" value="HATPase_C_sf"/>
</dbReference>
<dbReference type="Pfam" id="PF13181">
    <property type="entry name" value="TPR_8"/>
    <property type="match status" value="2"/>
</dbReference>